<name>A0AAN6ESR5_EXODE</name>
<dbReference type="InterPro" id="IPR057683">
    <property type="entry name" value="DUF7923"/>
</dbReference>
<dbReference type="Pfam" id="PF25540">
    <property type="entry name" value="DUF7923"/>
    <property type="match status" value="1"/>
</dbReference>
<keyword evidence="1" id="KW-0175">Coiled coil</keyword>
<feature type="domain" description="DUF7923" evidence="3">
    <location>
        <begin position="186"/>
        <end position="378"/>
    </location>
</feature>
<dbReference type="PANTHER" id="PTHR37543:SF1">
    <property type="entry name" value="CCCH ZINC FINGER DNA BINDING PROTEIN (AFU_ORTHOLOGUE AFUA_5G12760)"/>
    <property type="match status" value="1"/>
</dbReference>
<evidence type="ECO:0000313" key="5">
    <source>
        <dbReference type="Proteomes" id="UP001161757"/>
    </source>
</evidence>
<accession>A0AAN6ESR5</accession>
<reference evidence="4" key="1">
    <citation type="submission" date="2023-01" db="EMBL/GenBank/DDBJ databases">
        <title>Exophiala dermititidis isolated from Cystic Fibrosis Patient.</title>
        <authorList>
            <person name="Kurbessoian T."/>
            <person name="Crocker A."/>
            <person name="Murante D."/>
            <person name="Hogan D.A."/>
            <person name="Stajich J.E."/>
        </authorList>
    </citation>
    <scope>NUCLEOTIDE SEQUENCE</scope>
    <source>
        <strain evidence="4">Ex8</strain>
    </source>
</reference>
<dbReference type="AlphaFoldDB" id="A0AAN6ESR5"/>
<sequence length="486" mass="54894">MPFSSWFLKSKGQPEVDHDGSEEVDGKTETSSPDELLDFETIADRVEALQQELAYAHHLCEQANLQFDKYRTDLHELKQSVATLQNENEVLRCQLAMERERNMRYRAQIQEDQDTIKSQKVLVTQLQARLNTETTSLHAMAKHARTLEQRLIDAKFDLEYLKCTTDAEQQSNISHSTQNLDVPLPAQPFVVVLVDGDAYKWHPDLFLNSSHVPGNSGAEASNPGGLAASQIRTEVIKYILKQDGTIPITSKVITRVFCNYGYEQKFLNRQRARSAQIALRDFAVQFTEKIPLFDYFDAGRGKERADDKIRENFHLYLSTPNCHAIFLAACLDNGFARMLEQYSNDPLAYQKIVLVTPGYMALEVQKLGFKQVMWSNVFATKAMPKEMVARYEKDIQKSRSLGDFSSASANPTHVKAAGGGRRRGTGGAPTPNLTKFLLERVPTWDLNDAMARYTNGVGLKIPHRYDGDETDSCIVLEDNEVEEGVD</sequence>
<protein>
    <recommendedName>
        <fullName evidence="3">DUF7923 domain-containing protein</fullName>
    </recommendedName>
</protein>
<evidence type="ECO:0000259" key="3">
    <source>
        <dbReference type="Pfam" id="PF25540"/>
    </source>
</evidence>
<dbReference type="EMBL" id="JAJGCB010000012">
    <property type="protein sequence ID" value="KAJ8990069.1"/>
    <property type="molecule type" value="Genomic_DNA"/>
</dbReference>
<feature type="region of interest" description="Disordered" evidence="2">
    <location>
        <begin position="1"/>
        <end position="33"/>
    </location>
</feature>
<gene>
    <name evidence="4" type="ORF">HRR80_006202</name>
</gene>
<organism evidence="4 5">
    <name type="scientific">Exophiala dermatitidis</name>
    <name type="common">Black yeast-like fungus</name>
    <name type="synonym">Wangiella dermatitidis</name>
    <dbReference type="NCBI Taxonomy" id="5970"/>
    <lineage>
        <taxon>Eukaryota</taxon>
        <taxon>Fungi</taxon>
        <taxon>Dikarya</taxon>
        <taxon>Ascomycota</taxon>
        <taxon>Pezizomycotina</taxon>
        <taxon>Eurotiomycetes</taxon>
        <taxon>Chaetothyriomycetidae</taxon>
        <taxon>Chaetothyriales</taxon>
        <taxon>Herpotrichiellaceae</taxon>
        <taxon>Exophiala</taxon>
    </lineage>
</organism>
<feature type="compositionally biased region" description="Basic and acidic residues" evidence="2">
    <location>
        <begin position="12"/>
        <end position="28"/>
    </location>
</feature>
<dbReference type="PANTHER" id="PTHR37543">
    <property type="entry name" value="CCCH ZINC FINGER DNA BINDING PROTEIN (AFU_ORTHOLOGUE AFUA_5G12760)"/>
    <property type="match status" value="1"/>
</dbReference>
<comment type="caution">
    <text evidence="4">The sequence shown here is derived from an EMBL/GenBank/DDBJ whole genome shotgun (WGS) entry which is preliminary data.</text>
</comment>
<evidence type="ECO:0000313" key="4">
    <source>
        <dbReference type="EMBL" id="KAJ8990069.1"/>
    </source>
</evidence>
<evidence type="ECO:0000256" key="2">
    <source>
        <dbReference type="SAM" id="MobiDB-lite"/>
    </source>
</evidence>
<evidence type="ECO:0000256" key="1">
    <source>
        <dbReference type="SAM" id="Coils"/>
    </source>
</evidence>
<feature type="coiled-coil region" evidence="1">
    <location>
        <begin position="60"/>
        <end position="101"/>
    </location>
</feature>
<proteinExistence type="predicted"/>
<feature type="region of interest" description="Disordered" evidence="2">
    <location>
        <begin position="402"/>
        <end position="432"/>
    </location>
</feature>
<dbReference type="Proteomes" id="UP001161757">
    <property type="component" value="Unassembled WGS sequence"/>
</dbReference>